<dbReference type="InterPro" id="IPR001347">
    <property type="entry name" value="SIS_dom"/>
</dbReference>
<proteinExistence type="predicted"/>
<dbReference type="InterPro" id="IPR046348">
    <property type="entry name" value="SIS_dom_sf"/>
</dbReference>
<organism evidence="6 7">
    <name type="scientific">Intestinibaculum porci</name>
    <dbReference type="NCBI Taxonomy" id="2487118"/>
    <lineage>
        <taxon>Bacteria</taxon>
        <taxon>Bacillati</taxon>
        <taxon>Bacillota</taxon>
        <taxon>Erysipelotrichia</taxon>
        <taxon>Erysipelotrichales</taxon>
        <taxon>Erysipelotrichaceae</taxon>
        <taxon>Intestinibaculum</taxon>
    </lineage>
</organism>
<keyword evidence="7" id="KW-1185">Reference proteome</keyword>
<dbReference type="SUPFAM" id="SSF53697">
    <property type="entry name" value="SIS domain"/>
    <property type="match status" value="1"/>
</dbReference>
<dbReference type="InterPro" id="IPR035472">
    <property type="entry name" value="RpiR-like_SIS"/>
</dbReference>
<keyword evidence="1" id="KW-0805">Transcription regulation</keyword>
<dbReference type="KEGG" id="ebm:SG0102_23870"/>
<dbReference type="Proteomes" id="UP000268059">
    <property type="component" value="Chromosome"/>
</dbReference>
<dbReference type="InterPro" id="IPR036388">
    <property type="entry name" value="WH-like_DNA-bd_sf"/>
</dbReference>
<dbReference type="GO" id="GO:0003677">
    <property type="term" value="F:DNA binding"/>
    <property type="evidence" value="ECO:0007669"/>
    <property type="project" value="UniProtKB-KW"/>
</dbReference>
<evidence type="ECO:0000256" key="2">
    <source>
        <dbReference type="ARBA" id="ARBA00023125"/>
    </source>
</evidence>
<dbReference type="InterPro" id="IPR009057">
    <property type="entry name" value="Homeodomain-like_sf"/>
</dbReference>
<dbReference type="SUPFAM" id="SSF46689">
    <property type="entry name" value="Homeodomain-like"/>
    <property type="match status" value="1"/>
</dbReference>
<evidence type="ECO:0000313" key="7">
    <source>
        <dbReference type="Proteomes" id="UP000268059"/>
    </source>
</evidence>
<dbReference type="EMBL" id="AP019309">
    <property type="protein sequence ID" value="BBH27453.1"/>
    <property type="molecule type" value="Genomic_DNA"/>
</dbReference>
<evidence type="ECO:0000256" key="3">
    <source>
        <dbReference type="ARBA" id="ARBA00023163"/>
    </source>
</evidence>
<accession>A0A3G9JR37</accession>
<evidence type="ECO:0000259" key="4">
    <source>
        <dbReference type="PROSITE" id="PS51071"/>
    </source>
</evidence>
<dbReference type="Pfam" id="PF01418">
    <property type="entry name" value="HTH_6"/>
    <property type="match status" value="1"/>
</dbReference>
<dbReference type="GO" id="GO:1901135">
    <property type="term" value="P:carbohydrate derivative metabolic process"/>
    <property type="evidence" value="ECO:0007669"/>
    <property type="project" value="InterPro"/>
</dbReference>
<dbReference type="RefSeq" id="WP_125120174.1">
    <property type="nucleotide sequence ID" value="NZ_AP019309.1"/>
</dbReference>
<reference evidence="6 7" key="1">
    <citation type="submission" date="2018-11" db="EMBL/GenBank/DDBJ databases">
        <title>Novel Erysipelotrichaceae bacterium isolated from small intestine of a swine.</title>
        <authorList>
            <person name="Kim J.S."/>
            <person name="Choe H."/>
            <person name="Lee Y.R."/>
            <person name="Kim K.M."/>
            <person name="Park D.S."/>
        </authorList>
    </citation>
    <scope>NUCLEOTIDE SEQUENCE [LARGE SCALE GENOMIC DNA]</scope>
    <source>
        <strain evidence="6 7">SG0102</strain>
    </source>
</reference>
<dbReference type="InParanoid" id="A0A3G9JR37"/>
<dbReference type="InterPro" id="IPR000281">
    <property type="entry name" value="HTH_RpiR"/>
</dbReference>
<feature type="domain" description="HTH rpiR-type" evidence="4">
    <location>
        <begin position="1"/>
        <end position="74"/>
    </location>
</feature>
<dbReference type="PANTHER" id="PTHR30514">
    <property type="entry name" value="GLUCOKINASE"/>
    <property type="match status" value="1"/>
</dbReference>
<dbReference type="Gene3D" id="3.40.50.10490">
    <property type="entry name" value="Glucose-6-phosphate isomerase like protein, domain 1"/>
    <property type="match status" value="1"/>
</dbReference>
<keyword evidence="2" id="KW-0238">DNA-binding</keyword>
<dbReference type="PROSITE" id="PS51464">
    <property type="entry name" value="SIS"/>
    <property type="match status" value="1"/>
</dbReference>
<evidence type="ECO:0000313" key="6">
    <source>
        <dbReference type="EMBL" id="BBH27453.1"/>
    </source>
</evidence>
<dbReference type="GO" id="GO:0097367">
    <property type="term" value="F:carbohydrate derivative binding"/>
    <property type="evidence" value="ECO:0007669"/>
    <property type="project" value="InterPro"/>
</dbReference>
<dbReference type="GO" id="GO:0003700">
    <property type="term" value="F:DNA-binding transcription factor activity"/>
    <property type="evidence" value="ECO:0007669"/>
    <property type="project" value="InterPro"/>
</dbReference>
<sequence length="291" mass="32464">MILNKIEKTHFSESEANIMRYILRSGEKIADMTTKDIAEATFTSAPLCIRIAKKLGYEGWNDFKKAFLKELEYMYSTRDVDASIPFVVSDDTSTIAGNMFKLHEDTVKDTKALLTHDDLAKAVSLLRKAEVIDIYTKSTYLYLAQGFMQKMRTIGKQVNIANINGDALMLAAMGNPSHVAIVVSYSGETPLVLNAAYMAQSQQTPIIAITSISQSTLSKMADVSLRMSSREMLNTPIGEFATGESVACLYDILYAVIFSFDYDHNLEYKLAIAKVIDDNYSEYEPINNEGE</sequence>
<dbReference type="PANTHER" id="PTHR30514:SF10">
    <property type="entry name" value="MURR_RPIR FAMILY TRANSCRIPTIONAL REGULATOR"/>
    <property type="match status" value="1"/>
</dbReference>
<feature type="domain" description="SIS" evidence="5">
    <location>
        <begin position="122"/>
        <end position="263"/>
    </location>
</feature>
<dbReference type="AlphaFoldDB" id="A0A3G9JR37"/>
<dbReference type="InterPro" id="IPR047640">
    <property type="entry name" value="RpiR-like"/>
</dbReference>
<gene>
    <name evidence="6" type="primary">glvR_2</name>
    <name evidence="6" type="ORF">SG0102_23870</name>
</gene>
<dbReference type="Gene3D" id="1.10.10.10">
    <property type="entry name" value="Winged helix-like DNA-binding domain superfamily/Winged helix DNA-binding domain"/>
    <property type="match status" value="1"/>
</dbReference>
<dbReference type="OrthoDB" id="3684496at2"/>
<evidence type="ECO:0000256" key="1">
    <source>
        <dbReference type="ARBA" id="ARBA00023015"/>
    </source>
</evidence>
<protein>
    <submittedName>
        <fullName evidence="6">RpiR family transcriptional regulator</fullName>
    </submittedName>
</protein>
<dbReference type="CDD" id="cd05013">
    <property type="entry name" value="SIS_RpiR"/>
    <property type="match status" value="1"/>
</dbReference>
<dbReference type="Pfam" id="PF01380">
    <property type="entry name" value="SIS"/>
    <property type="match status" value="1"/>
</dbReference>
<evidence type="ECO:0000259" key="5">
    <source>
        <dbReference type="PROSITE" id="PS51464"/>
    </source>
</evidence>
<keyword evidence="3" id="KW-0804">Transcription</keyword>
<dbReference type="PROSITE" id="PS51071">
    <property type="entry name" value="HTH_RPIR"/>
    <property type="match status" value="1"/>
</dbReference>
<name>A0A3G9JR37_9FIRM</name>